<dbReference type="OrthoDB" id="7557923at2"/>
<gene>
    <name evidence="2" type="ORF">SAMN06265338_11637</name>
</gene>
<dbReference type="Proteomes" id="UP000198418">
    <property type="component" value="Unassembled WGS sequence"/>
</dbReference>
<proteinExistence type="predicted"/>
<evidence type="ECO:0000313" key="2">
    <source>
        <dbReference type="EMBL" id="SNB81715.1"/>
    </source>
</evidence>
<dbReference type="RefSeq" id="WP_141098510.1">
    <property type="nucleotide sequence ID" value="NZ_FYDG01000016.1"/>
</dbReference>
<evidence type="ECO:0000256" key="1">
    <source>
        <dbReference type="SAM" id="SignalP"/>
    </source>
</evidence>
<feature type="chain" id="PRO_5013279048" evidence="1">
    <location>
        <begin position="22"/>
        <end position="244"/>
    </location>
</feature>
<reference evidence="3" key="1">
    <citation type="submission" date="2017-06" db="EMBL/GenBank/DDBJ databases">
        <authorList>
            <person name="Varghese N."/>
            <person name="Submissions S."/>
        </authorList>
    </citation>
    <scope>NUCLEOTIDE SEQUENCE [LARGE SCALE GENOMIC DNA]</scope>
    <source>
        <strain evidence="3">DSM 137</strain>
    </source>
</reference>
<keyword evidence="3" id="KW-1185">Reference proteome</keyword>
<accession>A0A212S8K6</accession>
<protein>
    <submittedName>
        <fullName evidence="2">Uncharacterized protein</fullName>
    </submittedName>
</protein>
<name>A0A212S8K6_RHOAC</name>
<evidence type="ECO:0000313" key="3">
    <source>
        <dbReference type="Proteomes" id="UP000198418"/>
    </source>
</evidence>
<organism evidence="2 3">
    <name type="scientific">Rhodoblastus acidophilus</name>
    <name type="common">Rhodopseudomonas acidophila</name>
    <dbReference type="NCBI Taxonomy" id="1074"/>
    <lineage>
        <taxon>Bacteria</taxon>
        <taxon>Pseudomonadati</taxon>
        <taxon>Pseudomonadota</taxon>
        <taxon>Alphaproteobacteria</taxon>
        <taxon>Hyphomicrobiales</taxon>
        <taxon>Rhodoblastaceae</taxon>
        <taxon>Rhodoblastus</taxon>
    </lineage>
</organism>
<keyword evidence="1" id="KW-0732">Signal</keyword>
<dbReference type="AlphaFoldDB" id="A0A212S8K6"/>
<feature type="signal peptide" evidence="1">
    <location>
        <begin position="1"/>
        <end position="21"/>
    </location>
</feature>
<sequence>MPRFKSLVLISVALTTIPALAKPILHRNEPEILVVPDVDVDGAALDETAYARLRKAVEAFAENHALAPAATPKFLIASVGVKPSTALQLKMETRDRSIDVMIDKNGLFSLPPLENAEIETARLVLNQPRNAQKWAPFVRSPDLPKNHLRFGDLRMECEMRWAFVKETFDFANRTLLQSIGGPCHSAMVRVHYESPRPLAAVALVQGERRETLDARLISGDGRIFFPPISDTQWDDDALLELQFK</sequence>
<dbReference type="EMBL" id="FYDG01000016">
    <property type="protein sequence ID" value="SNB81715.1"/>
    <property type="molecule type" value="Genomic_DNA"/>
</dbReference>